<dbReference type="AlphaFoldDB" id="A0AAN8DN18"/>
<dbReference type="Proteomes" id="UP001331515">
    <property type="component" value="Unassembled WGS sequence"/>
</dbReference>
<comment type="caution">
    <text evidence="1">The sequence shown here is derived from an EMBL/GenBank/DDBJ whole genome shotgun (WGS) entry which is preliminary data.</text>
</comment>
<proteinExistence type="predicted"/>
<sequence>MCVMSPPLCFQSSPATLSPLQCHISIPHALHSRLRNASSAKAPAPGAQFTTAGEKLSGPKLQRKTAELNAALPLQVV</sequence>
<name>A0AAN8DN18_CHAGU</name>
<reference evidence="1 2" key="1">
    <citation type="journal article" date="2023" name="Mol. Biol. Evol.">
        <title>Genomics of Secondarily Temperate Adaptation in the Only Non-Antarctic Icefish.</title>
        <authorList>
            <person name="Rivera-Colon A.G."/>
            <person name="Rayamajhi N."/>
            <person name="Minhas B.F."/>
            <person name="Madrigal G."/>
            <person name="Bilyk K.T."/>
            <person name="Yoon V."/>
            <person name="Hune M."/>
            <person name="Gregory S."/>
            <person name="Cheng C.H.C."/>
            <person name="Catchen J.M."/>
        </authorList>
    </citation>
    <scope>NUCLEOTIDE SEQUENCE [LARGE SCALE GENOMIC DNA]</scope>
    <source>
        <tissue evidence="1">White muscle</tissue>
    </source>
</reference>
<protein>
    <submittedName>
        <fullName evidence="1">Uncharacterized protein</fullName>
    </submittedName>
</protein>
<keyword evidence="2" id="KW-1185">Reference proteome</keyword>
<organism evidence="1 2">
    <name type="scientific">Champsocephalus gunnari</name>
    <name type="common">Mackerel icefish</name>
    <dbReference type="NCBI Taxonomy" id="52237"/>
    <lineage>
        <taxon>Eukaryota</taxon>
        <taxon>Metazoa</taxon>
        <taxon>Chordata</taxon>
        <taxon>Craniata</taxon>
        <taxon>Vertebrata</taxon>
        <taxon>Euteleostomi</taxon>
        <taxon>Actinopterygii</taxon>
        <taxon>Neopterygii</taxon>
        <taxon>Teleostei</taxon>
        <taxon>Neoteleostei</taxon>
        <taxon>Acanthomorphata</taxon>
        <taxon>Eupercaria</taxon>
        <taxon>Perciformes</taxon>
        <taxon>Notothenioidei</taxon>
        <taxon>Channichthyidae</taxon>
        <taxon>Champsocephalus</taxon>
    </lineage>
</organism>
<gene>
    <name evidence="1" type="ORF">CgunFtcFv8_021751</name>
</gene>
<evidence type="ECO:0000313" key="2">
    <source>
        <dbReference type="Proteomes" id="UP001331515"/>
    </source>
</evidence>
<evidence type="ECO:0000313" key="1">
    <source>
        <dbReference type="EMBL" id="KAK5926157.1"/>
    </source>
</evidence>
<dbReference type="EMBL" id="JAURVH010001519">
    <property type="protein sequence ID" value="KAK5926157.1"/>
    <property type="molecule type" value="Genomic_DNA"/>
</dbReference>
<accession>A0AAN8DN18</accession>